<accession>A0A6A6Q9D3</accession>
<dbReference type="Proteomes" id="UP000799750">
    <property type="component" value="Unassembled WGS sequence"/>
</dbReference>
<keyword evidence="3" id="KW-1185">Reference proteome</keyword>
<dbReference type="AlphaFoldDB" id="A0A6A6Q9D3"/>
<dbReference type="Pfam" id="PF06985">
    <property type="entry name" value="HET"/>
    <property type="match status" value="1"/>
</dbReference>
<evidence type="ECO:0000313" key="3">
    <source>
        <dbReference type="Proteomes" id="UP000799750"/>
    </source>
</evidence>
<dbReference type="EMBL" id="MU004202">
    <property type="protein sequence ID" value="KAF2488669.1"/>
    <property type="molecule type" value="Genomic_DNA"/>
</dbReference>
<gene>
    <name evidence="2" type="ORF">BU16DRAFT_443009</name>
</gene>
<proteinExistence type="predicted"/>
<organism evidence="2 3">
    <name type="scientific">Lophium mytilinum</name>
    <dbReference type="NCBI Taxonomy" id="390894"/>
    <lineage>
        <taxon>Eukaryota</taxon>
        <taxon>Fungi</taxon>
        <taxon>Dikarya</taxon>
        <taxon>Ascomycota</taxon>
        <taxon>Pezizomycotina</taxon>
        <taxon>Dothideomycetes</taxon>
        <taxon>Pleosporomycetidae</taxon>
        <taxon>Mytilinidiales</taxon>
        <taxon>Mytilinidiaceae</taxon>
        <taxon>Lophium</taxon>
    </lineage>
</organism>
<evidence type="ECO:0000313" key="2">
    <source>
        <dbReference type="EMBL" id="KAF2488669.1"/>
    </source>
</evidence>
<dbReference type="PANTHER" id="PTHR24148:SF64">
    <property type="entry name" value="HETEROKARYON INCOMPATIBILITY DOMAIN-CONTAINING PROTEIN"/>
    <property type="match status" value="1"/>
</dbReference>
<reference evidence="2" key="1">
    <citation type="journal article" date="2020" name="Stud. Mycol.">
        <title>101 Dothideomycetes genomes: a test case for predicting lifestyles and emergence of pathogens.</title>
        <authorList>
            <person name="Haridas S."/>
            <person name="Albert R."/>
            <person name="Binder M."/>
            <person name="Bloem J."/>
            <person name="Labutti K."/>
            <person name="Salamov A."/>
            <person name="Andreopoulos B."/>
            <person name="Baker S."/>
            <person name="Barry K."/>
            <person name="Bills G."/>
            <person name="Bluhm B."/>
            <person name="Cannon C."/>
            <person name="Castanera R."/>
            <person name="Culley D."/>
            <person name="Daum C."/>
            <person name="Ezra D."/>
            <person name="Gonzalez J."/>
            <person name="Henrissat B."/>
            <person name="Kuo A."/>
            <person name="Liang C."/>
            <person name="Lipzen A."/>
            <person name="Lutzoni F."/>
            <person name="Magnuson J."/>
            <person name="Mondo S."/>
            <person name="Nolan M."/>
            <person name="Ohm R."/>
            <person name="Pangilinan J."/>
            <person name="Park H.-J."/>
            <person name="Ramirez L."/>
            <person name="Alfaro M."/>
            <person name="Sun H."/>
            <person name="Tritt A."/>
            <person name="Yoshinaga Y."/>
            <person name="Zwiers L.-H."/>
            <person name="Turgeon B."/>
            <person name="Goodwin S."/>
            <person name="Spatafora J."/>
            <person name="Crous P."/>
            <person name="Grigoriev I."/>
        </authorList>
    </citation>
    <scope>NUCLEOTIDE SEQUENCE</scope>
    <source>
        <strain evidence="2">CBS 269.34</strain>
    </source>
</reference>
<dbReference type="OrthoDB" id="3553147at2759"/>
<evidence type="ECO:0000259" key="1">
    <source>
        <dbReference type="Pfam" id="PF06985"/>
    </source>
</evidence>
<protein>
    <submittedName>
        <fullName evidence="2">HET-domain-containing protein</fullName>
    </submittedName>
</protein>
<feature type="domain" description="Heterokaryon incompatibility" evidence="1">
    <location>
        <begin position="30"/>
        <end position="112"/>
    </location>
</feature>
<feature type="non-terminal residue" evidence="2">
    <location>
        <position position="112"/>
    </location>
</feature>
<dbReference type="InterPro" id="IPR010730">
    <property type="entry name" value="HET"/>
</dbReference>
<name>A0A6A6Q9D3_9PEZI</name>
<sequence length="112" mass="13027">IRIISLSPGFWDDDISCTTHVVSLDHAPVFSALSYTWGNPNPTEVIFLDGEEFHAMENLTQALRHLRQQEEVRILWIDFLCIDQANNDEKSWQVNMMGRIYQACEKVFLWLG</sequence>
<dbReference type="InterPro" id="IPR052895">
    <property type="entry name" value="HetReg/Transcr_Mod"/>
</dbReference>
<feature type="non-terminal residue" evidence="2">
    <location>
        <position position="1"/>
    </location>
</feature>
<dbReference type="PANTHER" id="PTHR24148">
    <property type="entry name" value="ANKYRIN REPEAT DOMAIN-CONTAINING PROTEIN 39 HOMOLOG-RELATED"/>
    <property type="match status" value="1"/>
</dbReference>